<dbReference type="Gene3D" id="3.40.50.1460">
    <property type="match status" value="1"/>
</dbReference>
<dbReference type="InterPro" id="IPR027417">
    <property type="entry name" value="P-loop_NTPase"/>
</dbReference>
<accession>A0ABS4DHL3</accession>
<dbReference type="Gene3D" id="1.25.40.10">
    <property type="entry name" value="Tetratricopeptide repeat domain"/>
    <property type="match status" value="1"/>
</dbReference>
<organism evidence="1 2">
    <name type="scientific">Candidatus Chloroploca mongolica</name>
    <dbReference type="NCBI Taxonomy" id="2528176"/>
    <lineage>
        <taxon>Bacteria</taxon>
        <taxon>Bacillati</taxon>
        <taxon>Chloroflexota</taxon>
        <taxon>Chloroflexia</taxon>
        <taxon>Chloroflexales</taxon>
        <taxon>Chloroflexineae</taxon>
        <taxon>Oscillochloridaceae</taxon>
        <taxon>Candidatus Chloroploca</taxon>
    </lineage>
</organism>
<protein>
    <submittedName>
        <fullName evidence="1">Tetratricopeptide repeat protein</fullName>
    </submittedName>
</protein>
<name>A0ABS4DHL3_9CHLR</name>
<evidence type="ECO:0000313" key="1">
    <source>
        <dbReference type="EMBL" id="MBP1468917.1"/>
    </source>
</evidence>
<dbReference type="Pfam" id="PF13424">
    <property type="entry name" value="TPR_12"/>
    <property type="match status" value="1"/>
</dbReference>
<dbReference type="InterPro" id="IPR019734">
    <property type="entry name" value="TPR_rpt"/>
</dbReference>
<keyword evidence="2" id="KW-1185">Reference proteome</keyword>
<dbReference type="Gene3D" id="3.40.50.300">
    <property type="entry name" value="P-loop containing nucleotide triphosphate hydrolases"/>
    <property type="match status" value="1"/>
</dbReference>
<reference evidence="1 2" key="1">
    <citation type="submission" date="2021-03" db="EMBL/GenBank/DDBJ databases">
        <authorList>
            <person name="Grouzdev D.S."/>
        </authorList>
    </citation>
    <scope>NUCLEOTIDE SEQUENCE [LARGE SCALE GENOMIC DNA]</scope>
    <source>
        <strain evidence="1 2">M50-1</strain>
    </source>
</reference>
<dbReference type="InterPro" id="IPR011990">
    <property type="entry name" value="TPR-like_helical_dom_sf"/>
</dbReference>
<evidence type="ECO:0000313" key="2">
    <source>
        <dbReference type="Proteomes" id="UP001193081"/>
    </source>
</evidence>
<dbReference type="SUPFAM" id="SSF52540">
    <property type="entry name" value="P-loop containing nucleoside triphosphate hydrolases"/>
    <property type="match status" value="1"/>
</dbReference>
<dbReference type="Proteomes" id="UP001193081">
    <property type="component" value="Unassembled WGS sequence"/>
</dbReference>
<feature type="non-terminal residue" evidence="1">
    <location>
        <position position="783"/>
    </location>
</feature>
<dbReference type="EMBL" id="SIJK02000114">
    <property type="protein sequence ID" value="MBP1468917.1"/>
    <property type="molecule type" value="Genomic_DNA"/>
</dbReference>
<dbReference type="PANTHER" id="PTHR47691">
    <property type="entry name" value="REGULATOR-RELATED"/>
    <property type="match status" value="1"/>
</dbReference>
<comment type="caution">
    <text evidence="1">The sequence shown here is derived from an EMBL/GenBank/DDBJ whole genome shotgun (WGS) entry which is preliminary data.</text>
</comment>
<dbReference type="RefSeq" id="WP_135482149.1">
    <property type="nucleotide sequence ID" value="NZ_SIJK02000114.1"/>
</dbReference>
<dbReference type="SUPFAM" id="SSF48452">
    <property type="entry name" value="TPR-like"/>
    <property type="match status" value="1"/>
</dbReference>
<proteinExistence type="predicted"/>
<sequence length="783" mass="84790">MNEPPPNIALVIGVNGGPETGLAPLRFAEETAQQVARALVAPACGFTLHGDGPLLGAAATTDAVRRAIFDARRAAGRTGLLLIYYIGHGRYVEVGRSSSDVFLVTHNFRPGDARDDPNAHLSMQWLQETVLRHDDPDRLLLVLDCCFAGAVSEAAPDPLVVNLVKRLEEALNLQRSADGATGATMRKALAAVSPLHKAYEGDGTTAYSAALLRGLHGTAVMDDGRVTWQSLHAYLQNDLTEAQSGEYGFDRSAGATLAYYPDRARLRTPAHQPFIMPHPPMSGFVGREEALAQLAMTLTGEHATSAALLPAVAGIGGIGKTRLAIEFVHRYREHFPDGIFWLSMENPDGVVSQVAACGGQRGLQLFDEGQDEQFMNMGRSFGSDGLSDRIERAPRLSLHQQAEQVRAIWETPGRRLLIFDNLEDPALLELWRPRGGGSRVLITTRRQSWAPRSSVRPFPLGVLLDDASQALLLGPRALERACPIESLLADPREAEAAAGLVGELGGHALALTLCGGYLARSAATLGEYLAQLRAESIRHRSLSPELAEGLPQGQQASIVASFALSYGRLGAQAEHARARMLWLTAAQLAPQPIPVEVLLRATGLDPADESQRERGEEALRLLRELGLIERSADTYQLHRLMIAYARSVSTDQPGDRRRAARGLAQTIQRLDDEGELSAPLFREHITHLLDAGAPEHDSEGAALLHSAGLVLIEAEDYARAGEYLRQALDIRSEVLGRQHRDTAITLHALGNVAQAEDDYPAARQSFQEALAIKTAVLGRQHRS</sequence>
<gene>
    <name evidence="1" type="ORF">EYB53_024625</name>
</gene>
<dbReference type="SMART" id="SM00028">
    <property type="entry name" value="TPR"/>
    <property type="match status" value="2"/>
</dbReference>
<dbReference type="PANTHER" id="PTHR47691:SF3">
    <property type="entry name" value="HTH-TYPE TRANSCRIPTIONAL REGULATOR RV0890C-RELATED"/>
    <property type="match status" value="1"/>
</dbReference>